<comment type="caution">
    <text evidence="1">The sequence shown here is derived from an EMBL/GenBank/DDBJ whole genome shotgun (WGS) entry which is preliminary data.</text>
</comment>
<reference evidence="1 2" key="1">
    <citation type="submission" date="2022-09" db="EMBL/GenBank/DDBJ databases">
        <authorList>
            <person name="Han X.L."/>
            <person name="Wang Q."/>
            <person name="Lu T."/>
        </authorList>
    </citation>
    <scope>NUCLEOTIDE SEQUENCE [LARGE SCALE GENOMIC DNA]</scope>
    <source>
        <strain evidence="1 2">WQ 127069</strain>
    </source>
</reference>
<dbReference type="RefSeq" id="WP_262687648.1">
    <property type="nucleotide sequence ID" value="NZ_JAOQIO010000110.1"/>
</dbReference>
<keyword evidence="2" id="KW-1185">Reference proteome</keyword>
<gene>
    <name evidence="1" type="ORF">OB236_32330</name>
</gene>
<protein>
    <submittedName>
        <fullName evidence="1">Uncharacterized protein</fullName>
    </submittedName>
</protein>
<dbReference type="EMBL" id="JAOQIO010000110">
    <property type="protein sequence ID" value="MCU6796823.1"/>
    <property type="molecule type" value="Genomic_DNA"/>
</dbReference>
<evidence type="ECO:0000313" key="2">
    <source>
        <dbReference type="Proteomes" id="UP001652445"/>
    </source>
</evidence>
<name>A0ABT2UQ94_9BACL</name>
<accession>A0ABT2UQ94</accession>
<organism evidence="1 2">
    <name type="scientific">Paenibacillus baimaensis</name>
    <dbReference type="NCBI Taxonomy" id="2982185"/>
    <lineage>
        <taxon>Bacteria</taxon>
        <taxon>Bacillati</taxon>
        <taxon>Bacillota</taxon>
        <taxon>Bacilli</taxon>
        <taxon>Bacillales</taxon>
        <taxon>Paenibacillaceae</taxon>
        <taxon>Paenibacillus</taxon>
    </lineage>
</organism>
<proteinExistence type="predicted"/>
<dbReference type="Proteomes" id="UP001652445">
    <property type="component" value="Unassembled WGS sequence"/>
</dbReference>
<evidence type="ECO:0000313" key="1">
    <source>
        <dbReference type="EMBL" id="MCU6796823.1"/>
    </source>
</evidence>
<sequence length="137" mass="15897">MTVPDKNHIIETLSNKHNCRLTNITRKQIMFEGKCNGQRIVVCTPKSKIHEKGSGWFDLNMAQVEILDEANIAILAVRLEGSKVYYVDFKELRKLITPELIVFSKIIGKHWKFFVWETHIQIQGSKKKFDVQPELVS</sequence>